<evidence type="ECO:0000256" key="1">
    <source>
        <dbReference type="SAM" id="MobiDB-lite"/>
    </source>
</evidence>
<sequence length="84" mass="8876">MLVRMLEHIAGSRDGKPWPPRGGIIELPVQEAHALVAHGYAQPIPPSESPAFASRSDGEAPGALEAMETATLPKSLNSKPLRGI</sequence>
<name>A0A6J5R6N3_9CAUD</name>
<evidence type="ECO:0000313" key="2">
    <source>
        <dbReference type="EMBL" id="CAB4189278.1"/>
    </source>
</evidence>
<dbReference type="EMBL" id="LR797135">
    <property type="protein sequence ID" value="CAB4189278.1"/>
    <property type="molecule type" value="Genomic_DNA"/>
</dbReference>
<accession>A0A6J5R6N3</accession>
<proteinExistence type="predicted"/>
<organism evidence="2">
    <name type="scientific">uncultured Caudovirales phage</name>
    <dbReference type="NCBI Taxonomy" id="2100421"/>
    <lineage>
        <taxon>Viruses</taxon>
        <taxon>Duplodnaviria</taxon>
        <taxon>Heunggongvirae</taxon>
        <taxon>Uroviricota</taxon>
        <taxon>Caudoviricetes</taxon>
        <taxon>Peduoviridae</taxon>
        <taxon>Maltschvirus</taxon>
        <taxon>Maltschvirus maltsch</taxon>
    </lineage>
</organism>
<protein>
    <submittedName>
        <fullName evidence="2">Uncharacterized protein</fullName>
    </submittedName>
</protein>
<reference evidence="2" key="1">
    <citation type="submission" date="2020-05" db="EMBL/GenBank/DDBJ databases">
        <authorList>
            <person name="Chiriac C."/>
            <person name="Salcher M."/>
            <person name="Ghai R."/>
            <person name="Kavagutti S V."/>
        </authorList>
    </citation>
    <scope>NUCLEOTIDE SEQUENCE</scope>
</reference>
<gene>
    <name evidence="2" type="ORF">UFOVP1184_11</name>
</gene>
<feature type="region of interest" description="Disordered" evidence="1">
    <location>
        <begin position="41"/>
        <end position="84"/>
    </location>
</feature>